<evidence type="ECO:0008006" key="6">
    <source>
        <dbReference type="Google" id="ProtNLM"/>
    </source>
</evidence>
<feature type="region of interest" description="Disordered" evidence="1">
    <location>
        <begin position="1446"/>
        <end position="1475"/>
    </location>
</feature>
<feature type="compositionally biased region" description="Basic and acidic residues" evidence="1">
    <location>
        <begin position="915"/>
        <end position="940"/>
    </location>
</feature>
<dbReference type="PANTHER" id="PTHR32525">
    <property type="entry name" value="PROTEIN-TYROSINE-PHOSPHATASE"/>
    <property type="match status" value="1"/>
</dbReference>
<dbReference type="PROSITE" id="PS50055">
    <property type="entry name" value="TYR_PHOSPHATASE_PTP"/>
    <property type="match status" value="1"/>
</dbReference>
<feature type="region of interest" description="Disordered" evidence="1">
    <location>
        <begin position="915"/>
        <end position="968"/>
    </location>
</feature>
<name>G0MZV7_CAEBE</name>
<organism evidence="5">
    <name type="scientific">Caenorhabditis brenneri</name>
    <name type="common">Nematode worm</name>
    <dbReference type="NCBI Taxonomy" id="135651"/>
    <lineage>
        <taxon>Eukaryota</taxon>
        <taxon>Metazoa</taxon>
        <taxon>Ecdysozoa</taxon>
        <taxon>Nematoda</taxon>
        <taxon>Chromadorea</taxon>
        <taxon>Rhabditida</taxon>
        <taxon>Rhabditina</taxon>
        <taxon>Rhabditomorpha</taxon>
        <taxon>Rhabditoidea</taxon>
        <taxon>Rhabditidae</taxon>
        <taxon>Peloderinae</taxon>
        <taxon>Caenorhabditis</taxon>
    </lineage>
</organism>
<dbReference type="InterPro" id="IPR029021">
    <property type="entry name" value="Prot-tyrosine_phosphatase-like"/>
</dbReference>
<accession>G0MZV7</accession>
<proteinExistence type="predicted"/>
<gene>
    <name evidence="4" type="ORF">CAEBREN_19397</name>
</gene>
<dbReference type="InterPro" id="IPR003125">
    <property type="entry name" value="WSN"/>
</dbReference>
<dbReference type="OrthoDB" id="5846887at2759"/>
<feature type="compositionally biased region" description="Basic and acidic residues" evidence="1">
    <location>
        <begin position="953"/>
        <end position="968"/>
    </location>
</feature>
<keyword evidence="5" id="KW-1185">Reference proteome</keyword>
<feature type="region of interest" description="Disordered" evidence="1">
    <location>
        <begin position="1496"/>
        <end position="1515"/>
    </location>
</feature>
<dbReference type="EMBL" id="GL379823">
    <property type="protein sequence ID" value="EGT48598.1"/>
    <property type="molecule type" value="Genomic_DNA"/>
</dbReference>
<dbReference type="HOGENOM" id="CLU_002807_0_0_1"/>
<dbReference type="SMART" id="SM00194">
    <property type="entry name" value="PTPc"/>
    <property type="match status" value="1"/>
</dbReference>
<dbReference type="InterPro" id="IPR000242">
    <property type="entry name" value="PTP_cat"/>
</dbReference>
<dbReference type="InParanoid" id="G0MZV7"/>
<feature type="domain" description="Tyrosine-protein phosphatase" evidence="2">
    <location>
        <begin position="1086"/>
        <end position="1316"/>
    </location>
</feature>
<dbReference type="Gene3D" id="3.90.190.10">
    <property type="entry name" value="Protein tyrosine phosphatase superfamily"/>
    <property type="match status" value="1"/>
</dbReference>
<dbReference type="GO" id="GO:0004725">
    <property type="term" value="F:protein tyrosine phosphatase activity"/>
    <property type="evidence" value="ECO:0007669"/>
    <property type="project" value="InterPro"/>
</dbReference>
<evidence type="ECO:0000256" key="1">
    <source>
        <dbReference type="SAM" id="MobiDB-lite"/>
    </source>
</evidence>
<dbReference type="SMART" id="SM00404">
    <property type="entry name" value="PTPc_motif"/>
    <property type="match status" value="1"/>
</dbReference>
<dbReference type="OMA" id="IRIHANY"/>
<dbReference type="Proteomes" id="UP000008068">
    <property type="component" value="Unassembled WGS sequence"/>
</dbReference>
<feature type="region of interest" description="Disordered" evidence="1">
    <location>
        <begin position="1354"/>
        <end position="1382"/>
    </location>
</feature>
<dbReference type="Pfam" id="PF02206">
    <property type="entry name" value="WSN"/>
    <property type="match status" value="1"/>
</dbReference>
<evidence type="ECO:0000313" key="4">
    <source>
        <dbReference type="EMBL" id="EGT48598.1"/>
    </source>
</evidence>
<dbReference type="SUPFAM" id="SSF52799">
    <property type="entry name" value="(Phosphotyrosine protein) phosphatases II"/>
    <property type="match status" value="1"/>
</dbReference>
<dbReference type="InterPro" id="IPR003595">
    <property type="entry name" value="Tyr_Pase_cat"/>
</dbReference>
<evidence type="ECO:0000313" key="5">
    <source>
        <dbReference type="Proteomes" id="UP000008068"/>
    </source>
</evidence>
<sequence>MHRKRKSKLSKLKINDVQRIDQVCGNQTRTLMKIISDGVYPEDPHSRGLDQSVVVSNLDGFRLQAFNSCRDAIGNFIPEEGLEVEKSRLARDASAAKTQPALDRDSFLKHTTLVSHLVNAIYLQTGLIEGKIPVDDLAGELLGFGSVKASDIANFKPDKVIALLNNLKEVGKTLNEGFNDEVRKMEEDTLSWNNMSKDHESIGDDPKIPERDQYFNDIASLKTIMPDLKSVGGVLKSYIDELDSLEGNAATWVLNGSLKSKLDTFSTFADTLDKASKNFKAAAEKTKSYESLKNGATLFKSLQTKILLMTTRGDKTPGSKSQNIDVVKKNIDAVVGAVDLSTSVATDMKNMDGMMQQKMNYGPKTKKYTDGFPNGVSGLKQLSKDVADPWISDIVGVAGSKLSKLTDGLFPLVKLTEQLSTTDEKIKPISSSKVHHSLIGFSQLQNEMSQLALDSMDSVEVYNGYEDCRQAVAPDDDVKTSKDFLSNVNLLAQAFPTVATAAQELNFEELVKEVNKFIESLGPQDDLNAVAGKLNNNADLKALKEKLVQVKKQFNFEGLETIVKVLEAKEGTDAKPFLNAWKRQNDVQKCLQGRQDHFNKAEKLSQSIQVIQMVRGFDANQYGDIELAASTITQIAQLFPTIRSIHEDMKKEVKDVTTEINKLPDSDKKSKAIGQSVSSLQYAFSLKDLENSLAQLKSVGPVVEAEVSKIKSASIKKAVEDQWGDHGKHISDLEATLTKIKAFEGKIDVSKASTIGEYGSPLKEMVMVPTANVNVQDKLKALDTLIPTADPKNKDALEEAKKTLEKIAPLDLNFSNYHGQFQSAPAAFQNFHDFLENFLSTSPEKKQNDGSLTDSLKADSKPESAGTSVWTIVCICGGVVIVVILLLGSIAFCIYKKKQKEREKREEEEKVQEAARRAREEEQRVRDVEQQRVRDEEQQRRLQQLENQNNQANRDRENAVQARERAEREANDALLAANNAANAERAAQRERDEAVERRNNAERRVQAMNAKNQKASNALANLQNKEREEAEARQKKLEEEITKWIIAQKFASEDQAIEVTTNNMRTTFIYSKVDFNASIDFLTAAKHRYPTDVPCKVDTAVHFRTKNDNQEIRIHANYVNSRSQPKKFIATQAPEPITFEEFWLMVLEHKTEYIVNLCQPAEKKAGRYDEYFNPEAGKGKECGNITVTTTGTSVVLDGLAKKWNFEVVDKKYGYKKQKVTLFQHLEWKDKSVPKRLEKTCELMDLVNKSKRPVIVHCSAGIGRTVTFIGLDIIMEEVENYPKLIPIQAITVLRDFRAMGVQNGTQLVWLQIAVGYRLSKKYKVDMKHYREQFLFFLKIRKSLFDMDAEVAQQNRDDREAAAREAEAKNQNAENNRVNAGTENVVDVPAENSNDEQAEDTDQPLDEDEIDEKMTEIKFRFSSFNPDADFKCLAEVVKNYEEIKRKASTAPERNQFAVEDVENQEDNESDSETARSKTLEELQEEFYALAAIAFAEQGDEPGGAQAQPVVDDGDGVN</sequence>
<evidence type="ECO:0000259" key="3">
    <source>
        <dbReference type="PROSITE" id="PS50056"/>
    </source>
</evidence>
<feature type="compositionally biased region" description="Acidic residues" evidence="1">
    <location>
        <begin position="1457"/>
        <end position="1469"/>
    </location>
</feature>
<feature type="compositionally biased region" description="Low complexity" evidence="1">
    <location>
        <begin position="941"/>
        <end position="952"/>
    </location>
</feature>
<dbReference type="SMART" id="SM00453">
    <property type="entry name" value="WSN"/>
    <property type="match status" value="1"/>
</dbReference>
<dbReference type="PRINTS" id="PR00700">
    <property type="entry name" value="PRTYPHPHTASE"/>
</dbReference>
<dbReference type="PROSITE" id="PS50056">
    <property type="entry name" value="TYR_PHOSPHATASE_2"/>
    <property type="match status" value="1"/>
</dbReference>
<dbReference type="STRING" id="135651.G0MZV7"/>
<dbReference type="InterPro" id="IPR000387">
    <property type="entry name" value="Tyr_Pase_dom"/>
</dbReference>
<feature type="domain" description="Tyrosine specific protein phosphatases" evidence="3">
    <location>
        <begin position="1237"/>
        <end position="1307"/>
    </location>
</feature>
<reference evidence="5" key="1">
    <citation type="submission" date="2011-07" db="EMBL/GenBank/DDBJ databases">
        <authorList>
            <consortium name="Caenorhabditis brenneri Sequencing and Analysis Consortium"/>
            <person name="Wilson R.K."/>
        </authorList>
    </citation>
    <scope>NUCLEOTIDE SEQUENCE [LARGE SCALE GENOMIC DNA]</scope>
    <source>
        <strain evidence="5">PB2801</strain>
    </source>
</reference>
<dbReference type="CDD" id="cd00047">
    <property type="entry name" value="PTPc"/>
    <property type="match status" value="1"/>
</dbReference>
<dbReference type="Pfam" id="PF00102">
    <property type="entry name" value="Y_phosphatase"/>
    <property type="match status" value="1"/>
</dbReference>
<dbReference type="PANTHER" id="PTHR32525:SF1">
    <property type="entry name" value="DOMAIN OF UNKNOWN FUNCTION WSN DOMAIN-CONTAINING PROTEIN-RELATED"/>
    <property type="match status" value="1"/>
</dbReference>
<feature type="compositionally biased region" description="Basic and acidic residues" evidence="1">
    <location>
        <begin position="1354"/>
        <end position="1366"/>
    </location>
</feature>
<dbReference type="eggNOG" id="ENOG502QR81">
    <property type="taxonomic scope" value="Eukaryota"/>
</dbReference>
<feature type="region of interest" description="Disordered" evidence="1">
    <location>
        <begin position="842"/>
        <end position="863"/>
    </location>
</feature>
<protein>
    <recommendedName>
        <fullName evidence="6">Tyrosine-protein phosphatase domain-containing protein</fullName>
    </recommendedName>
</protein>
<evidence type="ECO:0000259" key="2">
    <source>
        <dbReference type="PROSITE" id="PS50055"/>
    </source>
</evidence>